<proteinExistence type="predicted"/>
<organism evidence="1 2">
    <name type="scientific">Nemania bipapillata</name>
    <dbReference type="NCBI Taxonomy" id="110536"/>
    <lineage>
        <taxon>Eukaryota</taxon>
        <taxon>Fungi</taxon>
        <taxon>Dikarya</taxon>
        <taxon>Ascomycota</taxon>
        <taxon>Pezizomycotina</taxon>
        <taxon>Sordariomycetes</taxon>
        <taxon>Xylariomycetidae</taxon>
        <taxon>Xylariales</taxon>
        <taxon>Xylariaceae</taxon>
        <taxon>Nemania</taxon>
    </lineage>
</organism>
<accession>A0ACC2HVG1</accession>
<keyword evidence="2" id="KW-1185">Reference proteome</keyword>
<evidence type="ECO:0000313" key="1">
    <source>
        <dbReference type="EMBL" id="KAJ8107077.1"/>
    </source>
</evidence>
<comment type="caution">
    <text evidence="1">The sequence shown here is derived from an EMBL/GenBank/DDBJ whole genome shotgun (WGS) entry which is preliminary data.</text>
</comment>
<evidence type="ECO:0000313" key="2">
    <source>
        <dbReference type="Proteomes" id="UP001153334"/>
    </source>
</evidence>
<name>A0ACC2HVG1_9PEZI</name>
<reference evidence="1" key="1">
    <citation type="submission" date="2022-11" db="EMBL/GenBank/DDBJ databases">
        <title>Genome Sequence of Nemania bipapillata.</title>
        <authorList>
            <person name="Buettner E."/>
        </authorList>
    </citation>
    <scope>NUCLEOTIDE SEQUENCE</scope>
    <source>
        <strain evidence="1">CP14</strain>
    </source>
</reference>
<protein>
    <submittedName>
        <fullName evidence="1">Uncharacterized protein</fullName>
    </submittedName>
</protein>
<gene>
    <name evidence="1" type="ORF">ONZ43_g6848</name>
</gene>
<dbReference type="Proteomes" id="UP001153334">
    <property type="component" value="Unassembled WGS sequence"/>
</dbReference>
<sequence>MPQAPESLRELMWILSCTASMGYLSRMTQYKSKLMDDNKTGDIEQAMASKLKLGLYSYPVLQAADILVHRATHVPVGEDQKQHLEFARECVTNFNHKYKQKLLVSPETITTTYPRVMSLLNPRSKMSKSAPNSRSRILITAPAEEITRSIMGAVTDGLNEVTYEPDARPGVANLLELIAQCGHHNSSNGDDDTKPAPTPADIADELRGASLADLKARCVAAVTAELAGVRERHDEVLHRDGGRYLNDVEEEGAEVARRNAEETMRLVRDAVGLTSPK</sequence>
<dbReference type="EMBL" id="JAPESX010002630">
    <property type="protein sequence ID" value="KAJ8107077.1"/>
    <property type="molecule type" value="Genomic_DNA"/>
</dbReference>